<dbReference type="AlphaFoldDB" id="A0A0D7AZF4"/>
<reference evidence="1 2" key="1">
    <citation type="journal article" date="2015" name="Fungal Genet. Biol.">
        <title>Evolution of novel wood decay mechanisms in Agaricales revealed by the genome sequences of Fistulina hepatica and Cylindrobasidium torrendii.</title>
        <authorList>
            <person name="Floudas D."/>
            <person name="Held B.W."/>
            <person name="Riley R."/>
            <person name="Nagy L.G."/>
            <person name="Koehler G."/>
            <person name="Ransdell A.S."/>
            <person name="Younus H."/>
            <person name="Chow J."/>
            <person name="Chiniquy J."/>
            <person name="Lipzen A."/>
            <person name="Tritt A."/>
            <person name="Sun H."/>
            <person name="Haridas S."/>
            <person name="LaButti K."/>
            <person name="Ohm R.A."/>
            <person name="Kues U."/>
            <person name="Blanchette R.A."/>
            <person name="Grigoriev I.V."/>
            <person name="Minto R.E."/>
            <person name="Hibbett D.S."/>
        </authorList>
    </citation>
    <scope>NUCLEOTIDE SEQUENCE [LARGE SCALE GENOMIC DNA]</scope>
    <source>
        <strain evidence="1 2">FP15055 ss-10</strain>
    </source>
</reference>
<proteinExistence type="predicted"/>
<evidence type="ECO:0000313" key="1">
    <source>
        <dbReference type="EMBL" id="KIY63723.1"/>
    </source>
</evidence>
<dbReference type="EMBL" id="KN880677">
    <property type="protein sequence ID" value="KIY63723.1"/>
    <property type="molecule type" value="Genomic_DNA"/>
</dbReference>
<name>A0A0D7AZF4_9AGAR</name>
<organism evidence="1 2">
    <name type="scientific">Cylindrobasidium torrendii FP15055 ss-10</name>
    <dbReference type="NCBI Taxonomy" id="1314674"/>
    <lineage>
        <taxon>Eukaryota</taxon>
        <taxon>Fungi</taxon>
        <taxon>Dikarya</taxon>
        <taxon>Basidiomycota</taxon>
        <taxon>Agaricomycotina</taxon>
        <taxon>Agaricomycetes</taxon>
        <taxon>Agaricomycetidae</taxon>
        <taxon>Agaricales</taxon>
        <taxon>Marasmiineae</taxon>
        <taxon>Physalacriaceae</taxon>
        <taxon>Cylindrobasidium</taxon>
    </lineage>
</organism>
<dbReference type="OrthoDB" id="3266192at2759"/>
<dbReference type="Proteomes" id="UP000054007">
    <property type="component" value="Unassembled WGS sequence"/>
</dbReference>
<evidence type="ECO:0000313" key="2">
    <source>
        <dbReference type="Proteomes" id="UP000054007"/>
    </source>
</evidence>
<keyword evidence="2" id="KW-1185">Reference proteome</keyword>
<accession>A0A0D7AZF4</accession>
<gene>
    <name evidence="1" type="ORF">CYLTODRAFT_493680</name>
</gene>
<protein>
    <submittedName>
        <fullName evidence="1">Uncharacterized protein</fullName>
    </submittedName>
</protein>
<sequence length="956" mass="106003">MASSTNLQSIEDWDTYIGASRKGEQPLSTGSLESTVKSLFQSVLDGKGQIIGDPNLLRRPFQTWRAILDAYDADESSSTELDPPFMLMVRLRGKYPQGVSLSSLTPGDQHIVLQFAPLAKAYEFDFHLANAKYSESGRVSWKVRRSRYGHGYLGRGYGRGNGRYGHELRTYYDTDEDEDSEDLYDDPCAYSYHEMGYYDSDEDPDINKLDLDDVTEIETMLYGIVALDGKPMSCDDCPKDLDEVMISGSLYSGDPAKEFKRYKVGSGWLTHTHTTSVLVITPSEYSDDFVDGNIYPWACAKLLASISTAPTPKEAELVQLLLEYLPSAEISSIDRTGAAKALRNTADRWGDTDLFVRACRACGLELCLEAMSIEGMASACQAFDWVNLSSIFTEVYEQSTSSAARRQLITALLTSSADSDDKEIAQWCRTLSANALDDIQQLDTDGVPWAVAILHSEVDPVAYARDELFPQLVKMQPQELSVWKSLFSAVSVSTRPEAERKAMGRVIKMTLGTLAHAIPAYPSYTKSPGVTVKFPAELLDDFIFLCFRYDMPEAMSLMFDRMWQERELQQLRVAEGGYPPSQYYAAIVDLLTTHTSAKPELRPYLYKFYQHATDLLLSNLTDKTTVGTLLAAIKNTADPILTLYQMFTASRVCELGKNRESLKLTVEAISKDLRPLTTSSNFNHFEHVLTTCLAELTHTFNNKTISHSSGVQPATELIQLCFTLKLPTLATYVLAKFVSGPEANKKEYIQRSLVGILKVLRGILRPHNALIDEMPWSAFTADVLKRYTRHVLGARPAFTAADSKINGLSCGCSLCTTHLLPILLSSDTSGKIQQNGFVRTHIEKRLAPAKAWGLQWETSKSHWGAAHTLVIKKPAAMAERAAWNVKGKEARKILSLLGSAAAQAIVLDKDYGWVIGTIKGNSKPPPESVAMGQTVGMKQKAAEAVDARARKKARLS</sequence>